<accession>A0A1H0SZT9</accession>
<evidence type="ECO:0000256" key="2">
    <source>
        <dbReference type="ARBA" id="ARBA00023002"/>
    </source>
</evidence>
<dbReference type="STRING" id="443156.SAMN04489867_2574"/>
<sequence>MSHAPGGPVLVTGCSSGIGRATASALARAGHSVYATARRPETLGELEAAGLHVLALDVTSEESMVAAVGTIEAEHGRVGALVNNAGYGEYGTIEETDLEKVRTMFETNVFGLSRMTQLVLPAMRAAGEGRIVNVGSMGGRFTFPVGGYYHATKHAVEALSDALRNEVRGFGIGVSLIEPGLIRTGFAGTALSSGAAAAQGSSPYAGLLAASAGNTTGGYGNRLVSAGPEAVAKVVRRAIESSHPRPRYVVTPTARALIATRRFGGDRLWDLMMRAQFGS</sequence>
<organism evidence="5 6">
    <name type="scientific">Pedococcus dokdonensis</name>
    <dbReference type="NCBI Taxonomy" id="443156"/>
    <lineage>
        <taxon>Bacteria</taxon>
        <taxon>Bacillati</taxon>
        <taxon>Actinomycetota</taxon>
        <taxon>Actinomycetes</taxon>
        <taxon>Micrococcales</taxon>
        <taxon>Intrasporangiaceae</taxon>
        <taxon>Pedococcus</taxon>
    </lineage>
</organism>
<protein>
    <submittedName>
        <fullName evidence="5">NADP-dependent 3-hydroxy acid dehydrogenase YdfG</fullName>
    </submittedName>
</protein>
<evidence type="ECO:0000259" key="4">
    <source>
        <dbReference type="SMART" id="SM00822"/>
    </source>
</evidence>
<comment type="similarity">
    <text evidence="1 3">Belongs to the short-chain dehydrogenases/reductases (SDR) family.</text>
</comment>
<feature type="domain" description="Ketoreductase" evidence="4">
    <location>
        <begin position="7"/>
        <end position="180"/>
    </location>
</feature>
<proteinExistence type="inferred from homology"/>
<dbReference type="AlphaFoldDB" id="A0A1H0SZT9"/>
<dbReference type="SMART" id="SM00822">
    <property type="entry name" value="PKS_KR"/>
    <property type="match status" value="1"/>
</dbReference>
<dbReference type="CDD" id="cd05374">
    <property type="entry name" value="17beta-HSD-like_SDR_c"/>
    <property type="match status" value="1"/>
</dbReference>
<evidence type="ECO:0000256" key="3">
    <source>
        <dbReference type="RuleBase" id="RU000363"/>
    </source>
</evidence>
<dbReference type="PANTHER" id="PTHR44169:SF6">
    <property type="entry name" value="NADPH-DEPENDENT 1-ACYLDIHYDROXYACETONE PHOSPHATE REDUCTASE"/>
    <property type="match status" value="1"/>
</dbReference>
<dbReference type="EMBL" id="LT629711">
    <property type="protein sequence ID" value="SDP47219.1"/>
    <property type="molecule type" value="Genomic_DNA"/>
</dbReference>
<keyword evidence="6" id="KW-1185">Reference proteome</keyword>
<dbReference type="PRINTS" id="PR00080">
    <property type="entry name" value="SDRFAMILY"/>
</dbReference>
<dbReference type="Pfam" id="PF00106">
    <property type="entry name" value="adh_short"/>
    <property type="match status" value="1"/>
</dbReference>
<evidence type="ECO:0000256" key="1">
    <source>
        <dbReference type="ARBA" id="ARBA00006484"/>
    </source>
</evidence>
<reference evidence="6" key="1">
    <citation type="submission" date="2016-10" db="EMBL/GenBank/DDBJ databases">
        <authorList>
            <person name="Varghese N."/>
            <person name="Submissions S."/>
        </authorList>
    </citation>
    <scope>NUCLEOTIDE SEQUENCE [LARGE SCALE GENOMIC DNA]</scope>
    <source>
        <strain evidence="6">DSM 22329</strain>
    </source>
</reference>
<dbReference type="PRINTS" id="PR00081">
    <property type="entry name" value="GDHRDH"/>
</dbReference>
<dbReference type="Gene3D" id="3.40.50.720">
    <property type="entry name" value="NAD(P)-binding Rossmann-like Domain"/>
    <property type="match status" value="1"/>
</dbReference>
<gene>
    <name evidence="5" type="ORF">SAMN04489867_2574</name>
</gene>
<evidence type="ECO:0000313" key="5">
    <source>
        <dbReference type="EMBL" id="SDP47219.1"/>
    </source>
</evidence>
<dbReference type="SUPFAM" id="SSF51735">
    <property type="entry name" value="NAD(P)-binding Rossmann-fold domains"/>
    <property type="match status" value="1"/>
</dbReference>
<name>A0A1H0SZT9_9MICO</name>
<dbReference type="InterPro" id="IPR002347">
    <property type="entry name" value="SDR_fam"/>
</dbReference>
<dbReference type="InterPro" id="IPR036291">
    <property type="entry name" value="NAD(P)-bd_dom_sf"/>
</dbReference>
<dbReference type="InterPro" id="IPR057326">
    <property type="entry name" value="KR_dom"/>
</dbReference>
<dbReference type="Proteomes" id="UP000199077">
    <property type="component" value="Chromosome I"/>
</dbReference>
<dbReference type="GO" id="GO:0016491">
    <property type="term" value="F:oxidoreductase activity"/>
    <property type="evidence" value="ECO:0007669"/>
    <property type="project" value="UniProtKB-KW"/>
</dbReference>
<dbReference type="RefSeq" id="WP_091786120.1">
    <property type="nucleotide sequence ID" value="NZ_LT629711.1"/>
</dbReference>
<keyword evidence="2" id="KW-0560">Oxidoreductase</keyword>
<dbReference type="OrthoDB" id="9792003at2"/>
<evidence type="ECO:0000313" key="6">
    <source>
        <dbReference type="Proteomes" id="UP000199077"/>
    </source>
</evidence>
<dbReference type="PANTHER" id="PTHR44169">
    <property type="entry name" value="NADPH-DEPENDENT 1-ACYLDIHYDROXYACETONE PHOSPHATE REDUCTASE"/>
    <property type="match status" value="1"/>
</dbReference>